<dbReference type="Pfam" id="PF20226">
    <property type="entry name" value="DUF6585"/>
    <property type="match status" value="1"/>
</dbReference>
<comment type="caution">
    <text evidence="2">The sequence shown here is derived from an EMBL/GenBank/DDBJ whole genome shotgun (WGS) entry which is preliminary data.</text>
</comment>
<reference evidence="2" key="1">
    <citation type="submission" date="2020-11" db="EMBL/GenBank/DDBJ databases">
        <title>Sequencing the genomes of 1000 actinobacteria strains.</title>
        <authorList>
            <person name="Klenk H.-P."/>
        </authorList>
    </citation>
    <scope>NUCLEOTIDE SEQUENCE</scope>
    <source>
        <strain evidence="2">DSM 43175</strain>
    </source>
</reference>
<proteinExistence type="predicted"/>
<evidence type="ECO:0000313" key="2">
    <source>
        <dbReference type="EMBL" id="MBG6093378.1"/>
    </source>
</evidence>
<sequence length="264" mass="28018">MSFPPSVLDRAADRDLGDPVRAFDGRAGLRRALVWAGLSVLAGLALLATLAGSLAAGRAEPALAAAILTIAYLAAAPRVVEAIGGRPSELRARNTAVYLFTGGFVLETGRETAVHPWDELVSVTASGVRHAAQGRTRYRFLVGTVDGREIRLGDELPDVRELGERVAAEVTRRVLPAQLARVRAGEPVRVGPFTVDADGVAKEGERVPWPAVGEVGADNGVVYVHSRDELRSLTAIAARMPNAVAFVQLCHRLAAGDREESRGH</sequence>
<feature type="transmembrane region" description="Helical" evidence="1">
    <location>
        <begin position="62"/>
        <end position="80"/>
    </location>
</feature>
<keyword evidence="1" id="KW-0812">Transmembrane</keyword>
<dbReference type="RefSeq" id="WP_197015448.1">
    <property type="nucleotide sequence ID" value="NZ_BAABES010000015.1"/>
</dbReference>
<evidence type="ECO:0000313" key="3">
    <source>
        <dbReference type="Proteomes" id="UP000614047"/>
    </source>
</evidence>
<dbReference type="EMBL" id="JADOUA010000001">
    <property type="protein sequence ID" value="MBG6093378.1"/>
    <property type="molecule type" value="Genomic_DNA"/>
</dbReference>
<dbReference type="InterPro" id="IPR046492">
    <property type="entry name" value="DUF6585"/>
</dbReference>
<evidence type="ECO:0000256" key="1">
    <source>
        <dbReference type="SAM" id="Phobius"/>
    </source>
</evidence>
<feature type="transmembrane region" description="Helical" evidence="1">
    <location>
        <begin position="32"/>
        <end position="56"/>
    </location>
</feature>
<protein>
    <submittedName>
        <fullName evidence="2">Uncharacterized protein</fullName>
    </submittedName>
</protein>
<dbReference type="AlphaFoldDB" id="A0A931GMM2"/>
<gene>
    <name evidence="2" type="ORF">IW256_007491</name>
</gene>
<dbReference type="Proteomes" id="UP000614047">
    <property type="component" value="Unassembled WGS sequence"/>
</dbReference>
<keyword evidence="1" id="KW-0472">Membrane</keyword>
<organism evidence="2 3">
    <name type="scientific">Actinomadura viridis</name>
    <dbReference type="NCBI Taxonomy" id="58110"/>
    <lineage>
        <taxon>Bacteria</taxon>
        <taxon>Bacillati</taxon>
        <taxon>Actinomycetota</taxon>
        <taxon>Actinomycetes</taxon>
        <taxon>Streptosporangiales</taxon>
        <taxon>Thermomonosporaceae</taxon>
        <taxon>Actinomadura</taxon>
    </lineage>
</organism>
<keyword evidence="3" id="KW-1185">Reference proteome</keyword>
<keyword evidence="1" id="KW-1133">Transmembrane helix</keyword>
<accession>A0A931GMM2</accession>
<name>A0A931GMM2_9ACTN</name>